<dbReference type="PANTHER" id="PTHR11735">
    <property type="entry name" value="TRNA N6-ADENOSINE THREONYLCARBAMOYLTRANSFERASE"/>
    <property type="match status" value="1"/>
</dbReference>
<feature type="domain" description="Gcp-like" evidence="1">
    <location>
        <begin position="33"/>
        <end position="137"/>
    </location>
</feature>
<dbReference type="Proteomes" id="UP000317593">
    <property type="component" value="Unassembled WGS sequence"/>
</dbReference>
<dbReference type="AlphaFoldDB" id="A0A521E0Q4"/>
<name>A0A521E0Q4_9BACT</name>
<dbReference type="RefSeq" id="WP_142715120.1">
    <property type="nucleotide sequence ID" value="NZ_FXTH01000012.1"/>
</dbReference>
<sequence length="220" mass="24784">MLLAIETATNVCSVAFCNERGKLFEKRIEKRGAHSEQLFLFIEELMEEHQFRLQDLSAMLISEGPGSYTGLRIGASAVKGLLFQTEVPLYGVNTLAAFAMKAVTEENQRRGAIHCIIDARRVHVYHQQFQLAGAELKAEDDVKVIPIETFEDRISRGDMLIGTGLGRISEDAMEKVHTYGSEAITAQSLIRLYQKGVTCFYRQVAPESFDPRYYTSNQVR</sequence>
<gene>
    <name evidence="2" type="ORF">SAMN06265218_11279</name>
</gene>
<dbReference type="InterPro" id="IPR000905">
    <property type="entry name" value="Gcp-like_dom"/>
</dbReference>
<dbReference type="GO" id="GO:0005829">
    <property type="term" value="C:cytosol"/>
    <property type="evidence" value="ECO:0007669"/>
    <property type="project" value="TreeGrafter"/>
</dbReference>
<organism evidence="2 3">
    <name type="scientific">Fodinibius sediminis</name>
    <dbReference type="NCBI Taxonomy" id="1214077"/>
    <lineage>
        <taxon>Bacteria</taxon>
        <taxon>Pseudomonadati</taxon>
        <taxon>Balneolota</taxon>
        <taxon>Balneolia</taxon>
        <taxon>Balneolales</taxon>
        <taxon>Balneolaceae</taxon>
        <taxon>Fodinibius</taxon>
    </lineage>
</organism>
<evidence type="ECO:0000313" key="3">
    <source>
        <dbReference type="Proteomes" id="UP000317593"/>
    </source>
</evidence>
<reference evidence="2 3" key="1">
    <citation type="submission" date="2017-05" db="EMBL/GenBank/DDBJ databases">
        <authorList>
            <person name="Varghese N."/>
            <person name="Submissions S."/>
        </authorList>
    </citation>
    <scope>NUCLEOTIDE SEQUENCE [LARGE SCALE GENOMIC DNA]</scope>
    <source>
        <strain evidence="2 3">DSM 21194</strain>
    </source>
</reference>
<proteinExistence type="predicted"/>
<dbReference type="OrthoDB" id="9784166at2"/>
<dbReference type="NCBIfam" id="TIGR03725">
    <property type="entry name" value="T6A_YeaZ"/>
    <property type="match status" value="1"/>
</dbReference>
<dbReference type="Gene3D" id="3.30.420.40">
    <property type="match status" value="2"/>
</dbReference>
<keyword evidence="3" id="KW-1185">Reference proteome</keyword>
<evidence type="ECO:0000313" key="2">
    <source>
        <dbReference type="EMBL" id="SMO76901.1"/>
    </source>
</evidence>
<dbReference type="PANTHER" id="PTHR11735:SF11">
    <property type="entry name" value="TRNA THREONYLCARBAMOYLADENOSINE BIOSYNTHESIS PROTEIN TSAB"/>
    <property type="match status" value="1"/>
</dbReference>
<dbReference type="SUPFAM" id="SSF53067">
    <property type="entry name" value="Actin-like ATPase domain"/>
    <property type="match status" value="1"/>
</dbReference>
<dbReference type="Pfam" id="PF00814">
    <property type="entry name" value="TsaD"/>
    <property type="match status" value="1"/>
</dbReference>
<dbReference type="EMBL" id="FXTH01000012">
    <property type="protein sequence ID" value="SMO76901.1"/>
    <property type="molecule type" value="Genomic_DNA"/>
</dbReference>
<dbReference type="CDD" id="cd24032">
    <property type="entry name" value="ASKHA_NBD_TsaB"/>
    <property type="match status" value="1"/>
</dbReference>
<protein>
    <submittedName>
        <fullName evidence="2">tRNA threonylcarbamoyladenosine biosynthesis protein TsaB</fullName>
    </submittedName>
</protein>
<dbReference type="GO" id="GO:0002949">
    <property type="term" value="P:tRNA threonylcarbamoyladenosine modification"/>
    <property type="evidence" value="ECO:0007669"/>
    <property type="project" value="InterPro"/>
</dbReference>
<evidence type="ECO:0000259" key="1">
    <source>
        <dbReference type="Pfam" id="PF00814"/>
    </source>
</evidence>
<dbReference type="InterPro" id="IPR022496">
    <property type="entry name" value="T6A_TsaB"/>
</dbReference>
<dbReference type="InterPro" id="IPR043129">
    <property type="entry name" value="ATPase_NBD"/>
</dbReference>
<accession>A0A521E0Q4</accession>